<protein>
    <submittedName>
        <fullName evidence="1">Uncharacterized protein</fullName>
    </submittedName>
</protein>
<gene>
    <name evidence="1" type="ordered locus">HBHAL_4295</name>
</gene>
<accession>I0JR66</accession>
<dbReference type="EMBL" id="HE717023">
    <property type="protein sequence ID" value="CCG46636.1"/>
    <property type="molecule type" value="Genomic_DNA"/>
</dbReference>
<dbReference type="KEGG" id="hhd:HBHAL_4295"/>
<dbReference type="Proteomes" id="UP000007397">
    <property type="component" value="Chromosome"/>
</dbReference>
<organism evidence="1 2">
    <name type="scientific">Halobacillus halophilus (strain ATCC 35676 / DSM 2266 / JCM 20832 / KCTC 3685 / LMG 17431 / NBRC 102448 / NCIMB 2269)</name>
    <name type="common">Sporosarcina halophila</name>
    <dbReference type="NCBI Taxonomy" id="866895"/>
    <lineage>
        <taxon>Bacteria</taxon>
        <taxon>Bacillati</taxon>
        <taxon>Bacillota</taxon>
        <taxon>Bacilli</taxon>
        <taxon>Bacillales</taxon>
        <taxon>Bacillaceae</taxon>
        <taxon>Halobacillus</taxon>
    </lineage>
</organism>
<dbReference type="RefSeq" id="WP_014644524.1">
    <property type="nucleotide sequence ID" value="NC_017668.1"/>
</dbReference>
<evidence type="ECO:0000313" key="1">
    <source>
        <dbReference type="EMBL" id="CCG46636.1"/>
    </source>
</evidence>
<evidence type="ECO:0000313" key="2">
    <source>
        <dbReference type="Proteomes" id="UP000007397"/>
    </source>
</evidence>
<dbReference type="AlphaFoldDB" id="I0JR66"/>
<dbReference type="HOGENOM" id="CLU_3025992_0_0_9"/>
<name>I0JR66_HALH3</name>
<proteinExistence type="predicted"/>
<reference evidence="1 2" key="1">
    <citation type="journal article" date="2013" name="Environ. Microbiol.">
        <title>Chloride and organic osmolytes: a hybrid strategy to cope with elevated salinities by the moderately halophilic, chloride-dependent bacterium Halobacillus halophilus.</title>
        <authorList>
            <person name="Saum S.H."/>
            <person name="Pfeiffer F."/>
            <person name="Palm P."/>
            <person name="Rampp M."/>
            <person name="Schuster S.C."/>
            <person name="Muller V."/>
            <person name="Oesterhelt D."/>
        </authorList>
    </citation>
    <scope>NUCLEOTIDE SEQUENCE [LARGE SCALE GENOMIC DNA]</scope>
    <source>
        <strain evidence="2">ATCC 35676 / DSM 2266 / JCM 20832 / KCTC 3685 / LMG 17431 / NBRC 102448 / NCIMB 2269</strain>
    </source>
</reference>
<sequence>MSNKTAGSLFVCDLFAPGTEVLLKDTGEMEYENENVDFVLTALSVMEGSYRNETR</sequence>
<keyword evidence="2" id="KW-1185">Reference proteome</keyword>
<dbReference type="PATRIC" id="fig|866895.3.peg.3332"/>